<evidence type="ECO:0000313" key="4">
    <source>
        <dbReference type="EMBL" id="SMF07691.1"/>
    </source>
</evidence>
<dbReference type="PANTHER" id="PTHR13903:SF8">
    <property type="entry name" value="PIRIN"/>
    <property type="match status" value="1"/>
</dbReference>
<dbReference type="InterPro" id="IPR003829">
    <property type="entry name" value="Pirin_N_dom"/>
</dbReference>
<dbReference type="Proteomes" id="UP000192907">
    <property type="component" value="Unassembled WGS sequence"/>
</dbReference>
<sequence>MARKLKPLSQFQYIPSSELSTGSFDAGKITEVKLIGFAGEPSPLLRLGPLFYWAWATARSAASIPSHPHRGFEIISYVIDGVLEHRDSLGHIDRLGPGDLQVMQTGSGLEHEEHFVTTPCSMFQIWFDPNFRQKIKERPRYKVIRDKEISSKHIGTKSTIKTLISPAGGYRLDAPVSVMDIEVGAEGRWQWHLAANTACLAFIIKGLVHGRSEHDESVARPSDGLLWATEDGLTITLQAEQDSRLLLVTVDQVPTYPLFPKPKPRS</sequence>
<dbReference type="RefSeq" id="WP_159455218.1">
    <property type="nucleotide sequence ID" value="NZ_FWZT01000004.1"/>
</dbReference>
<gene>
    <name evidence="4" type="ORF">SAMN06296036_104233</name>
</gene>
<feature type="domain" description="Pirin N-terminal" evidence="3">
    <location>
        <begin position="61"/>
        <end position="126"/>
    </location>
</feature>
<evidence type="ECO:0000256" key="1">
    <source>
        <dbReference type="ARBA" id="ARBA00008416"/>
    </source>
</evidence>
<name>A0A1Y6BKQ1_9BACT</name>
<dbReference type="AlphaFoldDB" id="A0A1Y6BKQ1"/>
<dbReference type="STRING" id="1513793.SAMN06296036_104233"/>
<evidence type="ECO:0000259" key="3">
    <source>
        <dbReference type="Pfam" id="PF02678"/>
    </source>
</evidence>
<dbReference type="InterPro" id="IPR014710">
    <property type="entry name" value="RmlC-like_jellyroll"/>
</dbReference>
<comment type="similarity">
    <text evidence="1 2">Belongs to the pirin family.</text>
</comment>
<proteinExistence type="inferred from homology"/>
<dbReference type="SUPFAM" id="SSF51182">
    <property type="entry name" value="RmlC-like cupins"/>
    <property type="match status" value="1"/>
</dbReference>
<evidence type="ECO:0000313" key="5">
    <source>
        <dbReference type="Proteomes" id="UP000192907"/>
    </source>
</evidence>
<keyword evidence="5" id="KW-1185">Reference proteome</keyword>
<reference evidence="5" key="1">
    <citation type="submission" date="2017-04" db="EMBL/GenBank/DDBJ databases">
        <authorList>
            <person name="Varghese N."/>
            <person name="Submissions S."/>
        </authorList>
    </citation>
    <scope>NUCLEOTIDE SEQUENCE [LARGE SCALE GENOMIC DNA]</scope>
    <source>
        <strain evidence="5">RKEM611</strain>
    </source>
</reference>
<dbReference type="InterPro" id="IPR011051">
    <property type="entry name" value="RmlC_Cupin_sf"/>
</dbReference>
<dbReference type="EMBL" id="FWZT01000004">
    <property type="protein sequence ID" value="SMF07691.1"/>
    <property type="molecule type" value="Genomic_DNA"/>
</dbReference>
<accession>A0A1Y6BKQ1</accession>
<dbReference type="PANTHER" id="PTHR13903">
    <property type="entry name" value="PIRIN-RELATED"/>
    <property type="match status" value="1"/>
</dbReference>
<protein>
    <recommendedName>
        <fullName evidence="3">Pirin N-terminal domain-containing protein</fullName>
    </recommendedName>
</protein>
<dbReference type="InterPro" id="IPR012093">
    <property type="entry name" value="Pirin"/>
</dbReference>
<evidence type="ECO:0000256" key="2">
    <source>
        <dbReference type="RuleBase" id="RU003457"/>
    </source>
</evidence>
<dbReference type="Gene3D" id="2.60.120.10">
    <property type="entry name" value="Jelly Rolls"/>
    <property type="match status" value="1"/>
</dbReference>
<organism evidence="4 5">
    <name type="scientific">Pseudobacteriovorax antillogorgiicola</name>
    <dbReference type="NCBI Taxonomy" id="1513793"/>
    <lineage>
        <taxon>Bacteria</taxon>
        <taxon>Pseudomonadati</taxon>
        <taxon>Bdellovibrionota</taxon>
        <taxon>Oligoflexia</taxon>
        <taxon>Oligoflexales</taxon>
        <taxon>Pseudobacteriovoracaceae</taxon>
        <taxon>Pseudobacteriovorax</taxon>
    </lineage>
</organism>
<dbReference type="Pfam" id="PF02678">
    <property type="entry name" value="Pirin"/>
    <property type="match status" value="1"/>
</dbReference>